<proteinExistence type="predicted"/>
<comment type="caution">
    <text evidence="1">The sequence shown here is derived from an EMBL/GenBank/DDBJ whole genome shotgun (WGS) entry which is preliminary data.</text>
</comment>
<keyword evidence="2" id="KW-1185">Reference proteome</keyword>
<evidence type="ECO:0008006" key="3">
    <source>
        <dbReference type="Google" id="ProtNLM"/>
    </source>
</evidence>
<evidence type="ECO:0000313" key="2">
    <source>
        <dbReference type="Proteomes" id="UP001499854"/>
    </source>
</evidence>
<evidence type="ECO:0000313" key="1">
    <source>
        <dbReference type="EMBL" id="GAA1991986.1"/>
    </source>
</evidence>
<dbReference type="Proteomes" id="UP001499854">
    <property type="component" value="Unassembled WGS sequence"/>
</dbReference>
<reference evidence="2" key="1">
    <citation type="journal article" date="2019" name="Int. J. Syst. Evol. Microbiol.">
        <title>The Global Catalogue of Microorganisms (GCM) 10K type strain sequencing project: providing services to taxonomists for standard genome sequencing and annotation.</title>
        <authorList>
            <consortium name="The Broad Institute Genomics Platform"/>
            <consortium name="The Broad Institute Genome Sequencing Center for Infectious Disease"/>
            <person name="Wu L."/>
            <person name="Ma J."/>
        </authorList>
    </citation>
    <scope>NUCLEOTIDE SEQUENCE [LARGE SCALE GENOMIC DNA]</scope>
    <source>
        <strain evidence="2">JCM 16013</strain>
    </source>
</reference>
<organism evidence="1 2">
    <name type="scientific">Catenulispora subtropica</name>
    <dbReference type="NCBI Taxonomy" id="450798"/>
    <lineage>
        <taxon>Bacteria</taxon>
        <taxon>Bacillati</taxon>
        <taxon>Actinomycetota</taxon>
        <taxon>Actinomycetes</taxon>
        <taxon>Catenulisporales</taxon>
        <taxon>Catenulisporaceae</taxon>
        <taxon>Catenulispora</taxon>
    </lineage>
</organism>
<dbReference type="EMBL" id="BAAAQM010000046">
    <property type="protein sequence ID" value="GAA1991986.1"/>
    <property type="molecule type" value="Genomic_DNA"/>
</dbReference>
<sequence>MRVSFDGGRSWSGMGALPLPAGTVSADDVTVAFTPDGRGLGARARIQLVNPNSH</sequence>
<accession>A0ABP5E6E0</accession>
<protein>
    <recommendedName>
        <fullName evidence="3">Exo-alpha-sialidase</fullName>
    </recommendedName>
</protein>
<gene>
    <name evidence="1" type="ORF">GCM10009838_64480</name>
</gene>
<name>A0ABP5E6E0_9ACTN</name>